<keyword evidence="1" id="KW-0812">Transmembrane</keyword>
<dbReference type="OrthoDB" id="38663at10239"/>
<organism evidence="2 3">
    <name type="scientific">Bacillus phage Stahl</name>
    <dbReference type="NCBI Taxonomy" id="1610832"/>
    <lineage>
        <taxon>Viruses</taxon>
        <taxon>Duplodnaviria</taxon>
        <taxon>Heunggongvirae</taxon>
        <taxon>Uroviricota</taxon>
        <taxon>Caudoviricetes</taxon>
        <taxon>Slashvirus</taxon>
        <taxon>Slashvirus stahl</taxon>
    </lineage>
</organism>
<feature type="transmembrane region" description="Helical" evidence="1">
    <location>
        <begin position="20"/>
        <end position="39"/>
    </location>
</feature>
<evidence type="ECO:0000313" key="2">
    <source>
        <dbReference type="EMBL" id="AKA61449.1"/>
    </source>
</evidence>
<evidence type="ECO:0000256" key="1">
    <source>
        <dbReference type="SAM" id="Phobius"/>
    </source>
</evidence>
<keyword evidence="3" id="KW-1185">Reference proteome</keyword>
<evidence type="ECO:0008006" key="4">
    <source>
        <dbReference type="Google" id="ProtNLM"/>
    </source>
</evidence>
<evidence type="ECO:0000313" key="3">
    <source>
        <dbReference type="Proteomes" id="UP000033015"/>
    </source>
</evidence>
<keyword evidence="1" id="KW-0472">Membrane</keyword>
<dbReference type="Proteomes" id="UP000033015">
    <property type="component" value="Segment"/>
</dbReference>
<dbReference type="GeneID" id="26647824"/>
<dbReference type="KEGG" id="vg:26647824"/>
<protein>
    <recommendedName>
        <fullName evidence="4">DUF4044 domain-containing protein</fullName>
    </recommendedName>
</protein>
<reference evidence="2 3" key="1">
    <citation type="journal article" date="2015" name="Genome Announc.">
        <title>Complete Genome Sequence of Bacillus megaterium Siphophage Stahl.</title>
        <authorList>
            <person name="Brizendine A.M."/>
            <person name="Rousseau S."/>
            <person name="Hernandez A.C."/>
            <person name="Kuty Everett G.F."/>
        </authorList>
    </citation>
    <scope>NUCLEOTIDE SEQUENCE [LARGE SCALE GENOMIC DNA]</scope>
</reference>
<dbReference type="EMBL" id="KP696447">
    <property type="protein sequence ID" value="AKA61449.1"/>
    <property type="molecule type" value="Genomic_DNA"/>
</dbReference>
<sequence length="41" mass="4835">MKNNKYVKKTKRVLWDGSMIMCLVIFFFMAIGGLIYFISNL</sequence>
<accession>A0A0E3GMN1</accession>
<name>A0A0E3GMN1_9CAUD</name>
<keyword evidence="1" id="KW-1133">Transmembrane helix</keyword>
<proteinExistence type="predicted"/>
<dbReference type="RefSeq" id="YP_009203625.1">
    <property type="nucleotide sequence ID" value="NC_028856.1"/>
</dbReference>
<gene>
    <name evidence="2" type="ORF">CPT_Stahl21</name>
</gene>
<reference evidence="3" key="2">
    <citation type="submission" date="2015-01" db="EMBL/GenBank/DDBJ databases">
        <title>Complete Genome of Bacillus megaterium Siphophage Stahl.</title>
        <authorList>
            <person name="Brizendine A.M."/>
            <person name="Rousseau S."/>
            <person name="Hernandez A.C."/>
            <person name="Everett G.F.K."/>
        </authorList>
    </citation>
    <scope>NUCLEOTIDE SEQUENCE [LARGE SCALE GENOMIC DNA]</scope>
</reference>